<keyword evidence="2" id="KW-1185">Reference proteome</keyword>
<proteinExistence type="predicted"/>
<gene>
    <name evidence="1" type="ORF">N0V84_012738</name>
</gene>
<organism evidence="1 2">
    <name type="scientific">Fusarium piperis</name>
    <dbReference type="NCBI Taxonomy" id="1435070"/>
    <lineage>
        <taxon>Eukaryota</taxon>
        <taxon>Fungi</taxon>
        <taxon>Dikarya</taxon>
        <taxon>Ascomycota</taxon>
        <taxon>Pezizomycotina</taxon>
        <taxon>Sordariomycetes</taxon>
        <taxon>Hypocreomycetidae</taxon>
        <taxon>Hypocreales</taxon>
        <taxon>Nectriaceae</taxon>
        <taxon>Fusarium</taxon>
        <taxon>Fusarium solani species complex</taxon>
    </lineage>
</organism>
<protein>
    <submittedName>
        <fullName evidence="1">Uncharacterized protein</fullName>
    </submittedName>
</protein>
<accession>A0A9W8TBZ2</accession>
<sequence length="87" mass="10026">IHDDTSGIDTLVQIIRKTNVDSVNYMMTDDSRNPILAYFRTDFPLTFSSKELRQHHLEKKVLLIHELSAKIPSGFSFDSLCISNLMR</sequence>
<name>A0A9W8TBZ2_9HYPO</name>
<comment type="caution">
    <text evidence="1">The sequence shown here is derived from an EMBL/GenBank/DDBJ whole genome shotgun (WGS) entry which is preliminary data.</text>
</comment>
<dbReference type="EMBL" id="JAPEUR010000779">
    <property type="protein sequence ID" value="KAJ4307437.1"/>
    <property type="molecule type" value="Genomic_DNA"/>
</dbReference>
<feature type="non-terminal residue" evidence="1">
    <location>
        <position position="1"/>
    </location>
</feature>
<reference evidence="1" key="1">
    <citation type="submission" date="2022-10" db="EMBL/GenBank/DDBJ databases">
        <title>Tapping the CABI collections for fungal endophytes: first genome assemblies for Collariella, Neodidymelliopsis, Ascochyta clinopodiicola, Didymella pomorum, Didymosphaeria variabile, Neocosmospora piperis and Neocucurbitaria cava.</title>
        <authorList>
            <person name="Hill R."/>
        </authorList>
    </citation>
    <scope>NUCLEOTIDE SEQUENCE</scope>
    <source>
        <strain evidence="1">IMI 366586</strain>
    </source>
</reference>
<evidence type="ECO:0000313" key="1">
    <source>
        <dbReference type="EMBL" id="KAJ4307437.1"/>
    </source>
</evidence>
<dbReference type="Proteomes" id="UP001140502">
    <property type="component" value="Unassembled WGS sequence"/>
</dbReference>
<evidence type="ECO:0000313" key="2">
    <source>
        <dbReference type="Proteomes" id="UP001140502"/>
    </source>
</evidence>
<dbReference type="AlphaFoldDB" id="A0A9W8TBZ2"/>